<keyword evidence="2" id="KW-1133">Transmembrane helix</keyword>
<dbReference type="Gene3D" id="1.10.1470.10">
    <property type="entry name" value="YjbJ"/>
    <property type="match status" value="1"/>
</dbReference>
<keyword evidence="2" id="KW-0812">Transmembrane</keyword>
<feature type="domain" description="CsbD-like" evidence="3">
    <location>
        <begin position="23"/>
        <end position="74"/>
    </location>
</feature>
<protein>
    <recommendedName>
        <fullName evidence="3">CsbD-like domain-containing protein</fullName>
    </recommendedName>
</protein>
<feature type="transmembrane region" description="Helical" evidence="2">
    <location>
        <begin position="82"/>
        <end position="100"/>
    </location>
</feature>
<dbReference type="InterPro" id="IPR050423">
    <property type="entry name" value="UPF0337_stress_rsp"/>
</dbReference>
<dbReference type="PANTHER" id="PTHR34977:SF1">
    <property type="entry name" value="UPF0337 PROTEIN YJBJ"/>
    <property type="match status" value="1"/>
</dbReference>
<dbReference type="SUPFAM" id="SSF69047">
    <property type="entry name" value="Hypothetical protein YjbJ"/>
    <property type="match status" value="1"/>
</dbReference>
<keyword evidence="2" id="KW-0472">Membrane</keyword>
<gene>
    <name evidence="4" type="ORF">CUR86_16175</name>
</gene>
<evidence type="ECO:0000313" key="4">
    <source>
        <dbReference type="EMBL" id="MDH4573806.1"/>
    </source>
</evidence>
<reference evidence="4" key="2">
    <citation type="submission" date="2017-11" db="EMBL/GenBank/DDBJ databases">
        <authorList>
            <person name="Das S.K."/>
        </authorList>
    </citation>
    <scope>NUCLEOTIDE SEQUENCE</scope>
    <source>
        <strain evidence="4">S4-41</strain>
    </source>
</reference>
<evidence type="ECO:0000256" key="2">
    <source>
        <dbReference type="SAM" id="Phobius"/>
    </source>
</evidence>
<organism evidence="4 5">
    <name type="scientific">Salinicola acroporae</name>
    <dbReference type="NCBI Taxonomy" id="1541440"/>
    <lineage>
        <taxon>Bacteria</taxon>
        <taxon>Pseudomonadati</taxon>
        <taxon>Pseudomonadota</taxon>
        <taxon>Gammaproteobacteria</taxon>
        <taxon>Oceanospirillales</taxon>
        <taxon>Halomonadaceae</taxon>
        <taxon>Salinicola</taxon>
    </lineage>
</organism>
<comment type="caution">
    <text evidence="4">The sequence shown here is derived from an EMBL/GenBank/DDBJ whole genome shotgun (WGS) entry which is preliminary data.</text>
</comment>
<dbReference type="Pfam" id="PF05532">
    <property type="entry name" value="CsbD"/>
    <property type="match status" value="1"/>
</dbReference>
<evidence type="ECO:0000313" key="5">
    <source>
        <dbReference type="Proteomes" id="UP001162135"/>
    </source>
</evidence>
<evidence type="ECO:0000259" key="3">
    <source>
        <dbReference type="Pfam" id="PF05532"/>
    </source>
</evidence>
<sequence>MLRCQRNDSAAATAIKEIEMYEDQVKGRTEELKGHAQETIGGLTEDDNLRREGKARQAAGKLQANYGEKLDDVREATVKNPISALAIAGGVGVFLGILLGRR</sequence>
<dbReference type="InterPro" id="IPR036629">
    <property type="entry name" value="YjbJ_sf"/>
</dbReference>
<dbReference type="EMBL" id="PGFS01000001">
    <property type="protein sequence ID" value="MDH4573806.1"/>
    <property type="molecule type" value="Genomic_DNA"/>
</dbReference>
<reference evidence="4" key="1">
    <citation type="journal article" date="2015" name="Antonie Van Leeuwenhoek">
        <title>Comparative 16S rRNA signatures and multilocus sequence analysis for the genus Salinicola and description of Salinicola acroporae sp. nov., isolated from coral Acropora digitifera.</title>
        <authorList>
            <person name="Lepcha R.T."/>
            <person name="Poddar A."/>
            <person name="Schumann P."/>
            <person name="Das S.K."/>
        </authorList>
    </citation>
    <scope>NUCLEOTIDE SEQUENCE</scope>
    <source>
        <strain evidence="4">S4-41</strain>
    </source>
</reference>
<proteinExistence type="inferred from homology"/>
<accession>A0ABT6I854</accession>
<evidence type="ECO:0000256" key="1">
    <source>
        <dbReference type="ARBA" id="ARBA00009129"/>
    </source>
</evidence>
<comment type="similarity">
    <text evidence="1">Belongs to the UPF0337 (CsbD) family.</text>
</comment>
<dbReference type="Proteomes" id="UP001162135">
    <property type="component" value="Unassembled WGS sequence"/>
</dbReference>
<dbReference type="PANTHER" id="PTHR34977">
    <property type="entry name" value="UPF0337 PROTEIN YJBJ"/>
    <property type="match status" value="1"/>
</dbReference>
<name>A0ABT6I854_9GAMM</name>
<keyword evidence="5" id="KW-1185">Reference proteome</keyword>
<dbReference type="InterPro" id="IPR008462">
    <property type="entry name" value="CsbD"/>
</dbReference>